<dbReference type="EMBL" id="JAUJFI010000015">
    <property type="protein sequence ID" value="MDQ2102152.1"/>
    <property type="molecule type" value="Genomic_DNA"/>
</dbReference>
<gene>
    <name evidence="1" type="ORF">QSG27_05520</name>
</gene>
<evidence type="ECO:0000313" key="1">
    <source>
        <dbReference type="EMBL" id="MDQ2102152.1"/>
    </source>
</evidence>
<comment type="caution">
    <text evidence="1">The sequence shown here is derived from an EMBL/GenBank/DDBJ whole genome shotgun (WGS) entry which is preliminary data.</text>
</comment>
<protein>
    <submittedName>
        <fullName evidence="1">Ribbon-helix-helix domain-containing protein</fullName>
    </submittedName>
</protein>
<sequence length="141" mass="15083">MSAALEAAFEAVDLIVSPTTVRTIDRANGQRSSMKLEEEWWAALGDVCQREGFDNRRALVAAVDARGVRLGLQRLRARHLRTGVRSGGSWATLAGAVRVFVVTYYRTAALHNAATAATVMRDGMTAHASPTGSSMVPQPGS</sequence>
<organism evidence="1 2">
    <name type="scientific">Azospirillum isscasi</name>
    <dbReference type="NCBI Taxonomy" id="3053926"/>
    <lineage>
        <taxon>Bacteria</taxon>
        <taxon>Pseudomonadati</taxon>
        <taxon>Pseudomonadota</taxon>
        <taxon>Alphaproteobacteria</taxon>
        <taxon>Rhodospirillales</taxon>
        <taxon>Azospirillaceae</taxon>
        <taxon>Azospirillum</taxon>
    </lineage>
</organism>
<dbReference type="RefSeq" id="WP_306704134.1">
    <property type="nucleotide sequence ID" value="NZ_JAUJFI010000015.1"/>
</dbReference>
<accession>A0ABU0WDH9</accession>
<name>A0ABU0WDH9_9PROT</name>
<proteinExistence type="predicted"/>
<reference evidence="1 2" key="1">
    <citation type="submission" date="2023-06" db="EMBL/GenBank/DDBJ databases">
        <title>Azospirillum isscasensis sp.nov, a bacterium isolated from rhizosphere soil of rice.</title>
        <authorList>
            <person name="Wang H."/>
        </authorList>
    </citation>
    <scope>NUCLEOTIDE SEQUENCE [LARGE SCALE GENOMIC DNA]</scope>
    <source>
        <strain evidence="1 2">C340-1</strain>
    </source>
</reference>
<dbReference type="InterPro" id="IPR038268">
    <property type="entry name" value="RHH_sf"/>
</dbReference>
<keyword evidence="2" id="KW-1185">Reference proteome</keyword>
<evidence type="ECO:0000313" key="2">
    <source>
        <dbReference type="Proteomes" id="UP001227317"/>
    </source>
</evidence>
<dbReference type="Gene3D" id="1.10.3990.20">
    <property type="entry name" value="protein bp1543"/>
    <property type="match status" value="1"/>
</dbReference>
<dbReference type="Proteomes" id="UP001227317">
    <property type="component" value="Unassembled WGS sequence"/>
</dbReference>